<reference evidence="5" key="1">
    <citation type="submission" date="2015-08" db="EMBL/GenBank/DDBJ databases">
        <title>Genome sequence of the strict anaerobe Clostridium homopropionicum LuHBu1 (DSM 5847T).</title>
        <authorList>
            <person name="Poehlein A."/>
            <person name="Beck M."/>
            <person name="Schiel-Bengelsdorf B."/>
            <person name="Bengelsdorf F.R."/>
            <person name="Daniel R."/>
            <person name="Duerre P."/>
        </authorList>
    </citation>
    <scope>NUCLEOTIDE SEQUENCE [LARGE SCALE GENOMIC DNA]</scope>
    <source>
        <strain evidence="5">DSM 5847</strain>
    </source>
</reference>
<dbReference type="STRING" id="36844.SAMN04488501_10423"/>
<evidence type="ECO:0000256" key="2">
    <source>
        <dbReference type="ARBA" id="ARBA00023002"/>
    </source>
</evidence>
<dbReference type="AlphaFoldDB" id="A0A0L6ZDQ0"/>
<comment type="similarity">
    <text evidence="1">Belongs to the nitroreductase family.</text>
</comment>
<evidence type="ECO:0000259" key="3">
    <source>
        <dbReference type="Pfam" id="PF00881"/>
    </source>
</evidence>
<accession>A0A0L6ZDQ0</accession>
<evidence type="ECO:0000313" key="4">
    <source>
        <dbReference type="EMBL" id="KOA21109.1"/>
    </source>
</evidence>
<proteinExistence type="inferred from homology"/>
<dbReference type="PATRIC" id="fig|1121318.3.peg.699"/>
<dbReference type="InterPro" id="IPR000415">
    <property type="entry name" value="Nitroreductase-like"/>
</dbReference>
<comment type="caution">
    <text evidence="4">The sequence shown here is derived from an EMBL/GenBank/DDBJ whole genome shotgun (WGS) entry which is preliminary data.</text>
</comment>
<dbReference type="Proteomes" id="UP000037043">
    <property type="component" value="Unassembled WGS sequence"/>
</dbReference>
<evidence type="ECO:0000313" key="5">
    <source>
        <dbReference type="Proteomes" id="UP000037043"/>
    </source>
</evidence>
<dbReference type="GO" id="GO:0102919">
    <property type="term" value="F:5,6-dimethylbenzimidazole synthase activity"/>
    <property type="evidence" value="ECO:0007669"/>
    <property type="project" value="UniProtKB-EC"/>
</dbReference>
<dbReference type="EMBL" id="LHUR01000011">
    <property type="protein sequence ID" value="KOA21109.1"/>
    <property type="molecule type" value="Genomic_DNA"/>
</dbReference>
<dbReference type="InterPro" id="IPR029479">
    <property type="entry name" value="Nitroreductase"/>
</dbReference>
<evidence type="ECO:0000256" key="1">
    <source>
        <dbReference type="ARBA" id="ARBA00007118"/>
    </source>
</evidence>
<organism evidence="4 5">
    <name type="scientific">Clostridium homopropionicum DSM 5847</name>
    <dbReference type="NCBI Taxonomy" id="1121318"/>
    <lineage>
        <taxon>Bacteria</taxon>
        <taxon>Bacillati</taxon>
        <taxon>Bacillota</taxon>
        <taxon>Clostridia</taxon>
        <taxon>Eubacteriales</taxon>
        <taxon>Clostridiaceae</taxon>
        <taxon>Clostridium</taxon>
    </lineage>
</organism>
<dbReference type="RefSeq" id="WP_052220287.1">
    <property type="nucleotide sequence ID" value="NZ_LHUR01000011.1"/>
</dbReference>
<feature type="domain" description="Nitroreductase" evidence="3">
    <location>
        <begin position="7"/>
        <end position="151"/>
    </location>
</feature>
<gene>
    <name evidence="4" type="primary">bluB</name>
    <name evidence="4" type="ORF">CLHOM_06970</name>
</gene>
<dbReference type="PANTHER" id="PTHR43673">
    <property type="entry name" value="NAD(P)H NITROREDUCTASE YDGI-RELATED"/>
    <property type="match status" value="1"/>
</dbReference>
<keyword evidence="2 4" id="KW-0560">Oxidoreductase</keyword>
<protein>
    <submittedName>
        <fullName evidence="4">5,6-dimethylbenzimidazole synthase</fullName>
        <ecNumber evidence="4">1.13.11.79</ecNumber>
    </submittedName>
</protein>
<sequence length="192" mass="21754">MQFYDVIKSRKSIKKYKPAEIDRDRLSKIIDAAMMSPSWKNTNGYRFIFVDRDEIKDKLANAIMNKSSSAAGAVSNAPMTAIIVADPHASGSMEGKDYYLVDCAIAMEHFILAATEEGYGTCWIGAFDEKKVKEILAIPDNLRVVAMTPLGIAQEEEEEKPHHPKKDTYDFVYINKWNESYLDQNVKVLVHK</sequence>
<dbReference type="Gene3D" id="3.40.109.10">
    <property type="entry name" value="NADH Oxidase"/>
    <property type="match status" value="1"/>
</dbReference>
<dbReference type="Pfam" id="PF00881">
    <property type="entry name" value="Nitroreductase"/>
    <property type="match status" value="1"/>
</dbReference>
<dbReference type="PANTHER" id="PTHR43673:SF10">
    <property type="entry name" value="NADH DEHYDROGENASE_NAD(P)H NITROREDUCTASE XCC3605-RELATED"/>
    <property type="match status" value="1"/>
</dbReference>
<name>A0A0L6ZDQ0_9CLOT</name>
<keyword evidence="5" id="KW-1185">Reference proteome</keyword>
<dbReference type="EC" id="1.13.11.79" evidence="4"/>
<dbReference type="CDD" id="cd02139">
    <property type="entry name" value="nitroreductase"/>
    <property type="match status" value="1"/>
</dbReference>
<dbReference type="SUPFAM" id="SSF55469">
    <property type="entry name" value="FMN-dependent nitroreductase-like"/>
    <property type="match status" value="1"/>
</dbReference>